<organism evidence="4 5">
    <name type="scientific">Acetobacter musti</name>
    <dbReference type="NCBI Taxonomy" id="864732"/>
    <lineage>
        <taxon>Bacteria</taxon>
        <taxon>Pseudomonadati</taxon>
        <taxon>Pseudomonadota</taxon>
        <taxon>Alphaproteobacteria</taxon>
        <taxon>Acetobacterales</taxon>
        <taxon>Acetobacteraceae</taxon>
        <taxon>Acetobacter</taxon>
    </lineage>
</organism>
<feature type="domain" description="Glycosyltransferase subfamily 4-like N-terminal" evidence="3">
    <location>
        <begin position="103"/>
        <end position="167"/>
    </location>
</feature>
<name>A0ABX0JMA1_9PROT</name>
<keyword evidence="5" id="KW-1185">Reference proteome</keyword>
<dbReference type="RefSeq" id="WP_173582043.1">
    <property type="nucleotide sequence ID" value="NZ_WOTB01000003.1"/>
</dbReference>
<dbReference type="InterPro" id="IPR028098">
    <property type="entry name" value="Glyco_trans_4-like_N"/>
</dbReference>
<dbReference type="Pfam" id="PF00534">
    <property type="entry name" value="Glycos_transf_1"/>
    <property type="match status" value="1"/>
</dbReference>
<sequence>MADTDGLVINGRFATQTLSGVQRFAGEMTRAVARIWTEPSTLPHLLAPRGRLANSAGFGLPVEQAGRLTGQLWEQIELPRFAGRRILISLGNTAPLFARRQLVVLHDAAVFAQPYGYSWKFRLWYRFLQKSLCRTDARLVTVSEFSRRELARYLGVSVSRISVIPEGGEHIRQTPPDPSVLMQYDLSRRPFVLAVGNLAPHKNLRSLSALAATLHERGIPLVISGGANPSVFGAEAVLPQPALYVGRVTDGQLHALYQAASCFVFPSLYEGFGLPAVEAMACGCPVVAAAIPSLQEVCADAAVYADPDEPEAIRARVLQVLDDSQLSERLRENGYRRADFYTWDKAAQALLALTHSGSR</sequence>
<evidence type="ECO:0000256" key="1">
    <source>
        <dbReference type="ARBA" id="ARBA00022679"/>
    </source>
</evidence>
<accession>A0ABX0JMA1</accession>
<evidence type="ECO:0000259" key="2">
    <source>
        <dbReference type="Pfam" id="PF00534"/>
    </source>
</evidence>
<evidence type="ECO:0000259" key="3">
    <source>
        <dbReference type="Pfam" id="PF13439"/>
    </source>
</evidence>
<dbReference type="EMBL" id="WOTB01000003">
    <property type="protein sequence ID" value="NHN83601.1"/>
    <property type="molecule type" value="Genomic_DNA"/>
</dbReference>
<dbReference type="CDD" id="cd03809">
    <property type="entry name" value="GT4_MtfB-like"/>
    <property type="match status" value="1"/>
</dbReference>
<reference evidence="4 5" key="1">
    <citation type="journal article" date="2020" name="Int. J. Syst. Evol. Microbiol.">
        <title>Novel acetic acid bacteria from cider fermentations: Acetobacter conturbans sp. nov. and Acetobacter fallax sp. nov.</title>
        <authorList>
            <person name="Sombolestani A.S."/>
            <person name="Cleenwerck I."/>
            <person name="Cnockaert M."/>
            <person name="Borremans W."/>
            <person name="Wieme A.D."/>
            <person name="De Vuyst L."/>
            <person name="Vandamme P."/>
        </authorList>
    </citation>
    <scope>NUCLEOTIDE SEQUENCE [LARGE SCALE GENOMIC DNA]</scope>
    <source>
        <strain evidence="4 5">LMG 30640</strain>
    </source>
</reference>
<evidence type="ECO:0000313" key="5">
    <source>
        <dbReference type="Proteomes" id="UP000635278"/>
    </source>
</evidence>
<comment type="caution">
    <text evidence="4">The sequence shown here is derived from an EMBL/GenBank/DDBJ whole genome shotgun (WGS) entry which is preliminary data.</text>
</comment>
<dbReference type="Gene3D" id="3.40.50.2000">
    <property type="entry name" value="Glycogen Phosphorylase B"/>
    <property type="match status" value="2"/>
</dbReference>
<dbReference type="PANTHER" id="PTHR46401">
    <property type="entry name" value="GLYCOSYLTRANSFERASE WBBK-RELATED"/>
    <property type="match status" value="1"/>
</dbReference>
<dbReference type="PANTHER" id="PTHR46401:SF2">
    <property type="entry name" value="GLYCOSYLTRANSFERASE WBBK-RELATED"/>
    <property type="match status" value="1"/>
</dbReference>
<proteinExistence type="predicted"/>
<dbReference type="Pfam" id="PF13439">
    <property type="entry name" value="Glyco_transf_4"/>
    <property type="match status" value="1"/>
</dbReference>
<feature type="domain" description="Glycosyl transferase family 1" evidence="2">
    <location>
        <begin position="188"/>
        <end position="337"/>
    </location>
</feature>
<evidence type="ECO:0000313" key="4">
    <source>
        <dbReference type="EMBL" id="NHN83601.1"/>
    </source>
</evidence>
<dbReference type="InterPro" id="IPR001296">
    <property type="entry name" value="Glyco_trans_1"/>
</dbReference>
<keyword evidence="1" id="KW-0808">Transferase</keyword>
<protein>
    <submittedName>
        <fullName evidence="4">Glycosyltransferase</fullName>
    </submittedName>
</protein>
<dbReference type="SUPFAM" id="SSF53756">
    <property type="entry name" value="UDP-Glycosyltransferase/glycogen phosphorylase"/>
    <property type="match status" value="1"/>
</dbReference>
<dbReference type="Proteomes" id="UP000635278">
    <property type="component" value="Unassembled WGS sequence"/>
</dbReference>
<gene>
    <name evidence="4" type="ORF">GOB93_02965</name>
</gene>